<comment type="caution">
    <text evidence="1">The sequence shown here is derived from an EMBL/GenBank/DDBJ whole genome shotgun (WGS) entry which is preliminary data.</text>
</comment>
<organism evidence="1 2">
    <name type="scientific">Bilophila wadsworthia (strain 3_1_6)</name>
    <dbReference type="NCBI Taxonomy" id="563192"/>
    <lineage>
        <taxon>Bacteria</taxon>
        <taxon>Pseudomonadati</taxon>
        <taxon>Thermodesulfobacteriota</taxon>
        <taxon>Desulfovibrionia</taxon>
        <taxon>Desulfovibrionales</taxon>
        <taxon>Desulfovibrionaceae</taxon>
        <taxon>Bilophila</taxon>
    </lineage>
</organism>
<keyword evidence="2" id="KW-1185">Reference proteome</keyword>
<dbReference type="HOGENOM" id="CLU_2614942_0_0_7"/>
<gene>
    <name evidence="1" type="ORF">HMPREF0179_05196</name>
</gene>
<dbReference type="Proteomes" id="UP000006034">
    <property type="component" value="Unassembled WGS sequence"/>
</dbReference>
<evidence type="ECO:0000313" key="2">
    <source>
        <dbReference type="Proteomes" id="UP000006034"/>
    </source>
</evidence>
<reference evidence="1 2" key="2">
    <citation type="submission" date="2013-04" db="EMBL/GenBank/DDBJ databases">
        <title>The Genome Sequence of Bilophila wadsworthia 3_1_6.</title>
        <authorList>
            <consortium name="The Broad Institute Genomics Platform"/>
            <person name="Earl A."/>
            <person name="Ward D."/>
            <person name="Feldgarden M."/>
            <person name="Gevers D."/>
            <person name="Sibley C."/>
            <person name="Strauss J."/>
            <person name="Allen-Vercoe E."/>
            <person name="Walker B."/>
            <person name="Young S."/>
            <person name="Zeng Q."/>
            <person name="Gargeya S."/>
            <person name="Fitzgerald M."/>
            <person name="Haas B."/>
            <person name="Abouelleil A."/>
            <person name="Allen A.W."/>
            <person name="Alvarado L."/>
            <person name="Arachchi H.M."/>
            <person name="Berlin A.M."/>
            <person name="Chapman S.B."/>
            <person name="Gainer-Dewar J."/>
            <person name="Goldberg J."/>
            <person name="Griggs A."/>
            <person name="Gujja S."/>
            <person name="Hansen M."/>
            <person name="Howarth C."/>
            <person name="Imamovic A."/>
            <person name="Ireland A."/>
            <person name="Larimer J."/>
            <person name="McCowan C."/>
            <person name="Murphy C."/>
            <person name="Pearson M."/>
            <person name="Poon T.W."/>
            <person name="Priest M."/>
            <person name="Roberts A."/>
            <person name="Saif S."/>
            <person name="Shea T."/>
            <person name="Sisk P."/>
            <person name="Sykes S."/>
            <person name="Wortman J."/>
            <person name="Nusbaum C."/>
            <person name="Birren B."/>
        </authorList>
    </citation>
    <scope>NUCLEOTIDE SEQUENCE [LARGE SCALE GENOMIC DNA]</scope>
    <source>
        <strain evidence="1 2">3_1_6</strain>
    </source>
</reference>
<dbReference type="STRING" id="563192.HMPREF0179_05196"/>
<dbReference type="EMBL" id="ADCP02000001">
    <property type="protein sequence ID" value="EPC05913.1"/>
    <property type="molecule type" value="Genomic_DNA"/>
</dbReference>
<evidence type="ECO:0000313" key="1">
    <source>
        <dbReference type="EMBL" id="EPC05913.1"/>
    </source>
</evidence>
<name>S2KTT3_BILW3</name>
<accession>S2KTT3</accession>
<dbReference type="AlphaFoldDB" id="S2KTT3"/>
<reference evidence="1 2" key="1">
    <citation type="submission" date="2010-10" db="EMBL/GenBank/DDBJ databases">
        <authorList>
            <consortium name="The Broad Institute Genome Sequencing Platform"/>
            <person name="Ward D."/>
            <person name="Earl A."/>
            <person name="Feldgarden M."/>
            <person name="Young S.K."/>
            <person name="Gargeya S."/>
            <person name="Zeng Q."/>
            <person name="Alvarado L."/>
            <person name="Berlin A."/>
            <person name="Bochicchio J."/>
            <person name="Chapman S.B."/>
            <person name="Chen Z."/>
            <person name="Freedman E."/>
            <person name="Gellesch M."/>
            <person name="Goldberg J."/>
            <person name="Griggs A."/>
            <person name="Gujja S."/>
            <person name="Heilman E."/>
            <person name="Heiman D."/>
            <person name="Howarth C."/>
            <person name="Mehta T."/>
            <person name="Neiman D."/>
            <person name="Pearson M."/>
            <person name="Roberts A."/>
            <person name="Saif S."/>
            <person name="Shea T."/>
            <person name="Shenoy N."/>
            <person name="Sisk P."/>
            <person name="Stolte C."/>
            <person name="Sykes S."/>
            <person name="White J."/>
            <person name="Yandava C."/>
            <person name="Allen-Vercoe E."/>
            <person name="Sibley C."/>
            <person name="Ambrose C.E."/>
            <person name="Strauss J."/>
            <person name="Daigneault M."/>
            <person name="Haas B."/>
            <person name="Nusbaum C."/>
            <person name="Birren B."/>
        </authorList>
    </citation>
    <scope>NUCLEOTIDE SEQUENCE [LARGE SCALE GENOMIC DNA]</scope>
    <source>
        <strain evidence="1 2">3_1_6</strain>
    </source>
</reference>
<proteinExistence type="predicted"/>
<protein>
    <submittedName>
        <fullName evidence="1">Uncharacterized protein</fullName>
    </submittedName>
</protein>
<sequence length="78" mass="9476">MENQFVKWNSPFLCLLYFLQQRRTSSNNKMKKLLSVSLLCYIRGLYFDFDIANFFDIDNYQFYCKLINIMFNIVSLSF</sequence>